<dbReference type="InterPro" id="IPR002559">
    <property type="entry name" value="Transposase_11"/>
</dbReference>
<dbReference type="RefSeq" id="WP_319967146.1">
    <property type="nucleotide sequence ID" value="NZ_JAXAVW010000013.1"/>
</dbReference>
<keyword evidence="4" id="KW-1185">Reference proteome</keyword>
<dbReference type="Proteomes" id="UP001285521">
    <property type="component" value="Unassembled WGS sequence"/>
</dbReference>
<accession>A0ABU4T1R3</accession>
<dbReference type="InterPro" id="IPR024473">
    <property type="entry name" value="Transposases_IS4_N"/>
</dbReference>
<dbReference type="PANTHER" id="PTHR37529">
    <property type="entry name" value="TRANSPOSASE INSG FOR INSERTION SEQUENCE ELEMENT IS4-RELATED"/>
    <property type="match status" value="1"/>
</dbReference>
<dbReference type="EMBL" id="JAXAVW010000013">
    <property type="protein sequence ID" value="MDX8032096.1"/>
    <property type="molecule type" value="Genomic_DNA"/>
</dbReference>
<organism evidence="3 4">
    <name type="scientific">Lentzea miocenica</name>
    <dbReference type="NCBI Taxonomy" id="3095431"/>
    <lineage>
        <taxon>Bacteria</taxon>
        <taxon>Bacillati</taxon>
        <taxon>Actinomycetota</taxon>
        <taxon>Actinomycetes</taxon>
        <taxon>Pseudonocardiales</taxon>
        <taxon>Pseudonocardiaceae</taxon>
        <taxon>Lentzea</taxon>
    </lineage>
</organism>
<dbReference type="InterPro" id="IPR012337">
    <property type="entry name" value="RNaseH-like_sf"/>
</dbReference>
<sequence length="429" mass="46508">MLLVDAGVALPDQVSLGVLVTAVPRDAVDEAITVCGAGARRSDGKLPPHVVAYLTMALCLFPDDDYAEVVTKVTGSLDRWGCWNASWTPPTSSAITQARKRLGPTVFREIFERVCGPAGGEAGPMAGMLAAGRARGAWLRDWRLVAIDGFEADLPDSEANAAEFGYAGTGEGRSAFPKARVVTLTECGTHAFLAAEIGTYAMSEKALAGKLYPRLRADELLTADRNFYSWPAWETAAATGAALLWRAPTQLELPVVRVLADGTYLTMLNNPKTHKRERRDRVTAAARAGHTIHPSDGQWARVIEYDVPDRAGNGTGEVITLLTTILDPAHAHPDELAGAYHQRWEHETGNDQLKTHLRGPGRVLRSRLPELAYQEIWAWLITHHAITTLITQAATAADPDPDRISYTQTLRLIRRTATGTADIPPSGLD</sequence>
<evidence type="ECO:0000313" key="4">
    <source>
        <dbReference type="Proteomes" id="UP001285521"/>
    </source>
</evidence>
<dbReference type="PANTHER" id="PTHR37529:SF1">
    <property type="entry name" value="TRANSPOSASE INSG FOR INSERTION SEQUENCE ELEMENT IS4-RELATED"/>
    <property type="match status" value="1"/>
</dbReference>
<dbReference type="InterPro" id="IPR047952">
    <property type="entry name" value="Transpos_IS4"/>
</dbReference>
<evidence type="ECO:0000313" key="3">
    <source>
        <dbReference type="EMBL" id="MDX8032096.1"/>
    </source>
</evidence>
<comment type="caution">
    <text evidence="3">The sequence shown here is derived from an EMBL/GenBank/DDBJ whole genome shotgun (WGS) entry which is preliminary data.</text>
</comment>
<gene>
    <name evidence="3" type="ORF">SK803_17880</name>
</gene>
<protein>
    <submittedName>
        <fullName evidence="3">IS4 family transposase</fullName>
    </submittedName>
</protein>
<reference evidence="3 4" key="1">
    <citation type="submission" date="2023-11" db="EMBL/GenBank/DDBJ databases">
        <title>Lentzea sokolovensis, sp. nov., Lentzea kristufkii, sp. nov., and Lentzea miocenensis, sp. nov., rare actinobacteria from Sokolov Coal Basin, Miocene lacustrine sediment, Czech Republic.</title>
        <authorList>
            <person name="Lara A."/>
            <person name="Kotroba L."/>
            <person name="Nouioui I."/>
            <person name="Neumann-Schaal M."/>
            <person name="Mast Y."/>
            <person name="Chronakova A."/>
        </authorList>
    </citation>
    <scope>NUCLEOTIDE SEQUENCE [LARGE SCALE GENOMIC DNA]</scope>
    <source>
        <strain evidence="3 4">BCCO 10_0856</strain>
    </source>
</reference>
<evidence type="ECO:0000259" key="2">
    <source>
        <dbReference type="Pfam" id="PF13006"/>
    </source>
</evidence>
<dbReference type="Pfam" id="PF13006">
    <property type="entry name" value="Nterm_IS4"/>
    <property type="match status" value="1"/>
</dbReference>
<dbReference type="NCBIfam" id="NF033592">
    <property type="entry name" value="transpos_IS4_1"/>
    <property type="match status" value="1"/>
</dbReference>
<dbReference type="Pfam" id="PF01609">
    <property type="entry name" value="DDE_Tnp_1"/>
    <property type="match status" value="1"/>
</dbReference>
<proteinExistence type="predicted"/>
<dbReference type="SUPFAM" id="SSF53098">
    <property type="entry name" value="Ribonuclease H-like"/>
    <property type="match status" value="1"/>
</dbReference>
<feature type="domain" description="Transposase IS4-like" evidence="1">
    <location>
        <begin position="144"/>
        <end position="381"/>
    </location>
</feature>
<evidence type="ECO:0000259" key="1">
    <source>
        <dbReference type="Pfam" id="PF01609"/>
    </source>
</evidence>
<feature type="domain" description="Transposase IS4 N-terminal" evidence="2">
    <location>
        <begin position="14"/>
        <end position="112"/>
    </location>
</feature>
<name>A0ABU4T1R3_9PSEU</name>